<evidence type="ECO:0000313" key="2">
    <source>
        <dbReference type="Proteomes" id="UP000598996"/>
    </source>
</evidence>
<gene>
    <name evidence="1" type="ORF">JKJ07_43515</name>
</gene>
<accession>A0ABS1W372</accession>
<name>A0ABS1W372_9ACTN</name>
<organism evidence="1 2">
    <name type="scientific">Paractinoplanes lichenicola</name>
    <dbReference type="NCBI Taxonomy" id="2802976"/>
    <lineage>
        <taxon>Bacteria</taxon>
        <taxon>Bacillati</taxon>
        <taxon>Actinomycetota</taxon>
        <taxon>Actinomycetes</taxon>
        <taxon>Micromonosporales</taxon>
        <taxon>Micromonosporaceae</taxon>
        <taxon>Paractinoplanes</taxon>
    </lineage>
</organism>
<evidence type="ECO:0000313" key="1">
    <source>
        <dbReference type="EMBL" id="MBL7261175.1"/>
    </source>
</evidence>
<dbReference type="Proteomes" id="UP000598996">
    <property type="component" value="Unassembled WGS sequence"/>
</dbReference>
<dbReference type="EMBL" id="JAENHO010000017">
    <property type="protein sequence ID" value="MBL7261175.1"/>
    <property type="molecule type" value="Genomic_DNA"/>
</dbReference>
<dbReference type="RefSeq" id="WP_202997884.1">
    <property type="nucleotide sequence ID" value="NZ_JAENHO010000017.1"/>
</dbReference>
<comment type="caution">
    <text evidence="1">The sequence shown here is derived from an EMBL/GenBank/DDBJ whole genome shotgun (WGS) entry which is preliminary data.</text>
</comment>
<sequence length="114" mass="12287">MIRVDGVRVHDGTSVALLSGDQVVVRLHDHETAEEVLNGDGTLARGAVSSWTLLGGVLTFEYNQRAAETLGFPRVHELSLTLGDDDLGRMRDTLLEILNGTCCRVETPGGIVTE</sequence>
<protein>
    <submittedName>
        <fullName evidence="1">Uncharacterized protein</fullName>
    </submittedName>
</protein>
<proteinExistence type="predicted"/>
<reference evidence="1 2" key="1">
    <citation type="submission" date="2021-01" db="EMBL/GenBank/DDBJ databases">
        <title>Actinoplanes sp. nov. LDG1-01 isolated from lichen.</title>
        <authorList>
            <person name="Saeng-In P."/>
            <person name="Phongsopitanun W."/>
            <person name="Kanchanasin P."/>
            <person name="Yuki M."/>
            <person name="Kudo T."/>
            <person name="Ohkuma M."/>
            <person name="Tanasupawat S."/>
        </authorList>
    </citation>
    <scope>NUCLEOTIDE SEQUENCE [LARGE SCALE GENOMIC DNA]</scope>
    <source>
        <strain evidence="1 2">LDG1-01</strain>
    </source>
</reference>
<keyword evidence="2" id="KW-1185">Reference proteome</keyword>